<dbReference type="Pfam" id="PF00754">
    <property type="entry name" value="F5_F8_type_C"/>
    <property type="match status" value="1"/>
</dbReference>
<dbReference type="PROSITE" id="PS50022">
    <property type="entry name" value="FA58C_3"/>
    <property type="match status" value="1"/>
</dbReference>
<dbReference type="InterPro" id="IPR008979">
    <property type="entry name" value="Galactose-bd-like_sf"/>
</dbReference>
<dbReference type="Gene3D" id="2.60.40.2080">
    <property type="match status" value="1"/>
</dbReference>
<evidence type="ECO:0000259" key="1">
    <source>
        <dbReference type="PROSITE" id="PS50022"/>
    </source>
</evidence>
<gene>
    <name evidence="2" type="ORF">CYY_008129</name>
</gene>
<dbReference type="AlphaFoldDB" id="A0A8J4PNL4"/>
<name>A0A8J4PNL4_9MYCE</name>
<dbReference type="GO" id="GO:0070492">
    <property type="term" value="F:oligosaccharide binding"/>
    <property type="evidence" value="ECO:0007669"/>
    <property type="project" value="TreeGrafter"/>
</dbReference>
<dbReference type="PANTHER" id="PTHR46938">
    <property type="entry name" value="DISCOIDIN-1 SUBUNIT A-RELATED-RELATED"/>
    <property type="match status" value="1"/>
</dbReference>
<dbReference type="Gene3D" id="2.60.120.260">
    <property type="entry name" value="Galactose-binding domain-like"/>
    <property type="match status" value="1"/>
</dbReference>
<dbReference type="InterPro" id="IPR052487">
    <property type="entry name" value="Galactose-binding_lectin"/>
</dbReference>
<organism evidence="2 3">
    <name type="scientific">Polysphondylium violaceum</name>
    <dbReference type="NCBI Taxonomy" id="133409"/>
    <lineage>
        <taxon>Eukaryota</taxon>
        <taxon>Amoebozoa</taxon>
        <taxon>Evosea</taxon>
        <taxon>Eumycetozoa</taxon>
        <taxon>Dictyostelia</taxon>
        <taxon>Dictyosteliales</taxon>
        <taxon>Dictyosteliaceae</taxon>
        <taxon>Polysphondylium</taxon>
    </lineage>
</organism>
<dbReference type="SUPFAM" id="SSF49785">
    <property type="entry name" value="Galactose-binding domain-like"/>
    <property type="match status" value="1"/>
</dbReference>
<dbReference type="GO" id="GO:0046871">
    <property type="term" value="F:N-acetylgalactosamine binding"/>
    <property type="evidence" value="ECO:0007669"/>
    <property type="project" value="TreeGrafter"/>
</dbReference>
<feature type="domain" description="F5/8 type C" evidence="1">
    <location>
        <begin position="1"/>
        <end position="142"/>
    </location>
</feature>
<proteinExistence type="predicted"/>
<sequence length="249" mass="27853">MSYNPGVSTGQLNVSHSSAITNNFTINGATINANKCWHPAASDTNPCVTASYTSNGIAEIGSIQLQGRPDADQWVTSFTLKYTLDGLVWKDYNNGTPIPTGLNDRNTPQTITLSPPLRAQSVTLYPSTFNGARTLRWEINFKPIPRQTITNFEFGLFSTRDGNYPKLYDGSNGDKRYEIPVKFATGFIRPPIVTSNLQNINMSKTGQSFKYSFIAHDITEDGFTMLIRTWDECQLEEISFHWLAFELSQ</sequence>
<dbReference type="PANTHER" id="PTHR46938:SF4">
    <property type="entry name" value="H-TYPE LECTIN DOMAIN-CONTAINING PROTEIN"/>
    <property type="match status" value="1"/>
</dbReference>
<dbReference type="OrthoDB" id="5985199at2759"/>
<dbReference type="InterPro" id="IPR037221">
    <property type="entry name" value="H-type_lectin_dom_sf"/>
</dbReference>
<dbReference type="GO" id="GO:0098609">
    <property type="term" value="P:cell-cell adhesion"/>
    <property type="evidence" value="ECO:0007669"/>
    <property type="project" value="TreeGrafter"/>
</dbReference>
<dbReference type="GO" id="GO:0030247">
    <property type="term" value="F:polysaccharide binding"/>
    <property type="evidence" value="ECO:0007669"/>
    <property type="project" value="TreeGrafter"/>
</dbReference>
<evidence type="ECO:0000313" key="3">
    <source>
        <dbReference type="Proteomes" id="UP000695562"/>
    </source>
</evidence>
<accession>A0A8J4PNL4</accession>
<dbReference type="GO" id="GO:0045335">
    <property type="term" value="C:phagocytic vesicle"/>
    <property type="evidence" value="ECO:0007669"/>
    <property type="project" value="TreeGrafter"/>
</dbReference>
<evidence type="ECO:0000313" key="2">
    <source>
        <dbReference type="EMBL" id="KAF2070554.1"/>
    </source>
</evidence>
<protein>
    <recommendedName>
        <fullName evidence="1">F5/8 type C domain-containing protein</fullName>
    </recommendedName>
</protein>
<keyword evidence="3" id="KW-1185">Reference proteome</keyword>
<dbReference type="InterPro" id="IPR019019">
    <property type="entry name" value="H-type_lectin_domain"/>
</dbReference>
<comment type="caution">
    <text evidence="2">The sequence shown here is derived from an EMBL/GenBank/DDBJ whole genome shotgun (WGS) entry which is preliminary data.</text>
</comment>
<dbReference type="Proteomes" id="UP000695562">
    <property type="component" value="Unassembled WGS sequence"/>
</dbReference>
<dbReference type="SUPFAM" id="SSF141086">
    <property type="entry name" value="Agglutinin HPA-like"/>
    <property type="match status" value="1"/>
</dbReference>
<dbReference type="GO" id="GO:0098636">
    <property type="term" value="C:protein complex involved in cell adhesion"/>
    <property type="evidence" value="ECO:0007669"/>
    <property type="project" value="TreeGrafter"/>
</dbReference>
<dbReference type="InterPro" id="IPR000421">
    <property type="entry name" value="FA58C"/>
</dbReference>
<dbReference type="Pfam" id="PF09458">
    <property type="entry name" value="H_lectin"/>
    <property type="match status" value="1"/>
</dbReference>
<reference evidence="2" key="1">
    <citation type="submission" date="2020-01" db="EMBL/GenBank/DDBJ databases">
        <title>Development of genomics and gene disruption for Polysphondylium violaceum indicates a role for the polyketide synthase stlB in stalk morphogenesis.</title>
        <authorList>
            <person name="Narita B."/>
            <person name="Kawabe Y."/>
            <person name="Kin K."/>
            <person name="Saito T."/>
            <person name="Gibbs R."/>
            <person name="Kuspa A."/>
            <person name="Muzny D."/>
            <person name="Queller D."/>
            <person name="Richards S."/>
            <person name="Strassman J."/>
            <person name="Sucgang R."/>
            <person name="Worley K."/>
            <person name="Schaap P."/>
        </authorList>
    </citation>
    <scope>NUCLEOTIDE SEQUENCE</scope>
    <source>
        <strain evidence="2">QSvi11</strain>
    </source>
</reference>
<dbReference type="GO" id="GO:0009986">
    <property type="term" value="C:cell surface"/>
    <property type="evidence" value="ECO:0007669"/>
    <property type="project" value="TreeGrafter"/>
</dbReference>
<dbReference type="EMBL" id="AJWJ01000476">
    <property type="protein sequence ID" value="KAF2070554.1"/>
    <property type="molecule type" value="Genomic_DNA"/>
</dbReference>